<protein>
    <submittedName>
        <fullName evidence="1">Uncharacterized protein</fullName>
    </submittedName>
</protein>
<reference evidence="1 2" key="1">
    <citation type="submission" date="2020-02" db="EMBL/GenBank/DDBJ databases">
        <title>Genomic and physiological characterization of two novel Nitrospinaceae genera.</title>
        <authorList>
            <person name="Mueller A.J."/>
            <person name="Jung M.-Y."/>
            <person name="Strachan C.R."/>
            <person name="Herbold C.W."/>
            <person name="Kirkegaard R.H."/>
            <person name="Daims H."/>
        </authorList>
    </citation>
    <scope>NUCLEOTIDE SEQUENCE [LARGE SCALE GENOMIC DNA]</scope>
    <source>
        <strain evidence="1">EB</strain>
    </source>
</reference>
<dbReference type="KEGG" id="nli:G3M70_06415"/>
<proteinExistence type="predicted"/>
<dbReference type="EMBL" id="CP048685">
    <property type="protein sequence ID" value="QPJ61540.1"/>
    <property type="molecule type" value="Genomic_DNA"/>
</dbReference>
<evidence type="ECO:0000313" key="2">
    <source>
        <dbReference type="Proteomes" id="UP000594688"/>
    </source>
</evidence>
<dbReference type="AlphaFoldDB" id="A0A7T0BV56"/>
<sequence length="237" mass="27711">MDKRYQERRLDFEAIFKLSNLQTNERQELISPSGNFQLTIDIYSKGAATWEYSRGLVRRTGDNNVVADIKRNIDHFFHAWVQHSNGSEYLICGEDYQGQTVVNLTKGQKKDFFPESGYNGEGFCWVNAWQSPDSTLLAVEGCYWGCPYEVVFFDFKDPDLLPYKELLRVDDLDNSEGWINNDTFRMTQEVHVRAADKRPYKQLSEKEQDEMDENDELASYEKREVIVTREQILQGID</sequence>
<organism evidence="1 2">
    <name type="scientific">Candidatus Nitronauta litoralis</name>
    <dbReference type="NCBI Taxonomy" id="2705533"/>
    <lineage>
        <taxon>Bacteria</taxon>
        <taxon>Pseudomonadati</taxon>
        <taxon>Nitrospinota/Tectimicrobiota group</taxon>
        <taxon>Nitrospinota</taxon>
        <taxon>Nitrospinia</taxon>
        <taxon>Nitrospinales</taxon>
        <taxon>Nitrospinaceae</taxon>
        <taxon>Candidatus Nitronauta</taxon>
    </lineage>
</organism>
<dbReference type="Proteomes" id="UP000594688">
    <property type="component" value="Chromosome"/>
</dbReference>
<accession>A0A7T0BV56</accession>
<gene>
    <name evidence="1" type="ORF">G3M70_06415</name>
</gene>
<name>A0A7T0BV56_9BACT</name>
<evidence type="ECO:0000313" key="1">
    <source>
        <dbReference type="EMBL" id="QPJ61540.1"/>
    </source>
</evidence>